<evidence type="ECO:0000256" key="4">
    <source>
        <dbReference type="ARBA" id="ARBA00022729"/>
    </source>
</evidence>
<keyword evidence="10" id="KW-0175">Coiled coil</keyword>
<protein>
    <recommendedName>
        <fullName evidence="12">Leucine-rich repeat-containing N-terminal plant-type domain-containing protein</fullName>
    </recommendedName>
</protein>
<evidence type="ECO:0000256" key="1">
    <source>
        <dbReference type="ARBA" id="ARBA00004479"/>
    </source>
</evidence>
<dbReference type="FunFam" id="3.80.10.10:FF:000041">
    <property type="entry name" value="LRR receptor-like serine/threonine-protein kinase ERECTA"/>
    <property type="match status" value="1"/>
</dbReference>
<feature type="compositionally biased region" description="Basic and acidic residues" evidence="11">
    <location>
        <begin position="590"/>
        <end position="600"/>
    </location>
</feature>
<dbReference type="Pfam" id="PF00560">
    <property type="entry name" value="LRR_1"/>
    <property type="match status" value="3"/>
</dbReference>
<evidence type="ECO:0000256" key="7">
    <source>
        <dbReference type="ARBA" id="ARBA00023136"/>
    </source>
</evidence>
<feature type="compositionally biased region" description="Basic and acidic residues" evidence="11">
    <location>
        <begin position="549"/>
        <end position="583"/>
    </location>
</feature>
<keyword evidence="3" id="KW-0812">Transmembrane</keyword>
<proteinExistence type="predicted"/>
<evidence type="ECO:0000256" key="3">
    <source>
        <dbReference type="ARBA" id="ARBA00022692"/>
    </source>
</evidence>
<evidence type="ECO:0000313" key="13">
    <source>
        <dbReference type="EMBL" id="KOM55227.1"/>
    </source>
</evidence>
<dbReference type="Gene3D" id="3.80.10.10">
    <property type="entry name" value="Ribonuclease Inhibitor"/>
    <property type="match status" value="3"/>
</dbReference>
<keyword evidence="6" id="KW-1133">Transmembrane helix</keyword>
<keyword evidence="7" id="KW-0472">Membrane</keyword>
<name>A0A0L9VJY3_PHAAN</name>
<comment type="subcellular location">
    <subcellularLocation>
        <location evidence="1">Membrane</location>
        <topology evidence="1">Single-pass type I membrane protein</topology>
    </subcellularLocation>
</comment>
<evidence type="ECO:0000313" key="14">
    <source>
        <dbReference type="Proteomes" id="UP000053144"/>
    </source>
</evidence>
<evidence type="ECO:0000256" key="5">
    <source>
        <dbReference type="ARBA" id="ARBA00022737"/>
    </source>
</evidence>
<keyword evidence="4" id="KW-0732">Signal</keyword>
<dbReference type="AlphaFoldDB" id="A0A0L9VJY3"/>
<evidence type="ECO:0000256" key="9">
    <source>
        <dbReference type="ARBA" id="ARBA00023180"/>
    </source>
</evidence>
<dbReference type="SUPFAM" id="SSF52058">
    <property type="entry name" value="L domain-like"/>
    <property type="match status" value="1"/>
</dbReference>
<evidence type="ECO:0000256" key="2">
    <source>
        <dbReference type="ARBA" id="ARBA00022614"/>
    </source>
</evidence>
<dbReference type="InterPro" id="IPR001611">
    <property type="entry name" value="Leu-rich_rpt"/>
</dbReference>
<feature type="domain" description="Leucine-rich repeat-containing N-terminal plant-type" evidence="12">
    <location>
        <begin position="239"/>
        <end position="276"/>
    </location>
</feature>
<gene>
    <name evidence="13" type="ORF">LR48_Vigan10g111900</name>
</gene>
<keyword evidence="5" id="KW-0677">Repeat</keyword>
<feature type="coiled-coil region" evidence="10">
    <location>
        <begin position="79"/>
        <end position="106"/>
    </location>
</feature>
<dbReference type="PANTHER" id="PTHR48063:SF98">
    <property type="entry name" value="LRR RECEPTOR-LIKE SERINE_THREONINE-PROTEIN KINASE FLS2"/>
    <property type="match status" value="1"/>
</dbReference>
<accession>A0A0L9VJY3</accession>
<evidence type="ECO:0000259" key="12">
    <source>
        <dbReference type="Pfam" id="PF08263"/>
    </source>
</evidence>
<evidence type="ECO:0000256" key="6">
    <source>
        <dbReference type="ARBA" id="ARBA00022989"/>
    </source>
</evidence>
<dbReference type="Proteomes" id="UP000053144">
    <property type="component" value="Chromosome 10"/>
</dbReference>
<dbReference type="STRING" id="3914.A0A0L9VJY3"/>
<evidence type="ECO:0000256" key="10">
    <source>
        <dbReference type="SAM" id="Coils"/>
    </source>
</evidence>
<dbReference type="Pfam" id="PF08263">
    <property type="entry name" value="LRRNT_2"/>
    <property type="match status" value="1"/>
</dbReference>
<feature type="region of interest" description="Disordered" evidence="11">
    <location>
        <begin position="542"/>
        <end position="600"/>
    </location>
</feature>
<dbReference type="InterPro" id="IPR046956">
    <property type="entry name" value="RLP23-like"/>
</dbReference>
<keyword evidence="2" id="KW-0433">Leucine-rich repeat</keyword>
<evidence type="ECO:0000256" key="11">
    <source>
        <dbReference type="SAM" id="MobiDB-lite"/>
    </source>
</evidence>
<organism evidence="13 14">
    <name type="scientific">Phaseolus angularis</name>
    <name type="common">Azuki bean</name>
    <name type="synonym">Vigna angularis</name>
    <dbReference type="NCBI Taxonomy" id="3914"/>
    <lineage>
        <taxon>Eukaryota</taxon>
        <taxon>Viridiplantae</taxon>
        <taxon>Streptophyta</taxon>
        <taxon>Embryophyta</taxon>
        <taxon>Tracheophyta</taxon>
        <taxon>Spermatophyta</taxon>
        <taxon>Magnoliopsida</taxon>
        <taxon>eudicotyledons</taxon>
        <taxon>Gunneridae</taxon>
        <taxon>Pentapetalae</taxon>
        <taxon>rosids</taxon>
        <taxon>fabids</taxon>
        <taxon>Fabales</taxon>
        <taxon>Fabaceae</taxon>
        <taxon>Papilionoideae</taxon>
        <taxon>50 kb inversion clade</taxon>
        <taxon>NPAAA clade</taxon>
        <taxon>indigoferoid/millettioid clade</taxon>
        <taxon>Phaseoleae</taxon>
        <taxon>Vigna</taxon>
    </lineage>
</organism>
<dbReference type="PANTHER" id="PTHR48063">
    <property type="entry name" value="LRR RECEPTOR-LIKE KINASE"/>
    <property type="match status" value="1"/>
</dbReference>
<keyword evidence="8" id="KW-0675">Receptor</keyword>
<keyword evidence="9" id="KW-0325">Glycoprotein</keyword>
<sequence>MMHIHVLSRGGYAILEKSRAEALGLESPDLALAPARMSWLSSSLKEHLLAKVGTTFKQRPLESPSTQDMYLEEALRKMDLQWEERLNQSMRSMEQLQEQKEIQRALEEKLHSMTQGTMGLPIEAPTTPQVSTRGSCSTIDPTEYSGQYKLLIDRDPPCIVVVGRVLEGDQTIHDVPLLPHHVRVIIDEVPDPQAECNKQLDSWECGYYVMSCIKTIIQVVITDDWIEVAYGQHHIRCLPKEREALIQFKAAIVDRYGMLSSWTTPDCCQWEGIRCTNLTAHIISLHLPGQYNEVSPRYIRGEIHKSLMELRHLQLRLDNNKLNGTISEDLRFPTELEELSLMSNSLKVSENWGSTYQLEIIELRSCKLGPLFPKWLEKQNAFDYLLISNNGISGTVPKWFWTKFGLSNWIIIDISCNNLQGTIPNLPIKNHYYFLSLASNQFVGHVPPFLRGSIFLDLSNNKFTNSSWFLCSSGVVETLYQLDLSNNKFSGQIPDCWTHFKSLAYLNMSQNNFLGEIPSSMGSFLELQVLFLRSNNLTGEIPSSLRNCTKRERMGEDERSEQGARTSEDEQNMDERPNMDERTSVPTMGEDERPNRNERP</sequence>
<dbReference type="InterPro" id="IPR032675">
    <property type="entry name" value="LRR_dom_sf"/>
</dbReference>
<evidence type="ECO:0000256" key="8">
    <source>
        <dbReference type="ARBA" id="ARBA00023170"/>
    </source>
</evidence>
<dbReference type="Gramene" id="KOM55227">
    <property type="protein sequence ID" value="KOM55227"/>
    <property type="gene ID" value="LR48_Vigan10g111900"/>
</dbReference>
<reference evidence="14" key="1">
    <citation type="journal article" date="2015" name="Proc. Natl. Acad. Sci. U.S.A.">
        <title>Genome sequencing of adzuki bean (Vigna angularis) provides insight into high starch and low fat accumulation and domestication.</title>
        <authorList>
            <person name="Yang K."/>
            <person name="Tian Z."/>
            <person name="Chen C."/>
            <person name="Luo L."/>
            <person name="Zhao B."/>
            <person name="Wang Z."/>
            <person name="Yu L."/>
            <person name="Li Y."/>
            <person name="Sun Y."/>
            <person name="Li W."/>
            <person name="Chen Y."/>
            <person name="Li Y."/>
            <person name="Zhang Y."/>
            <person name="Ai D."/>
            <person name="Zhao J."/>
            <person name="Shang C."/>
            <person name="Ma Y."/>
            <person name="Wu B."/>
            <person name="Wang M."/>
            <person name="Gao L."/>
            <person name="Sun D."/>
            <person name="Zhang P."/>
            <person name="Guo F."/>
            <person name="Wang W."/>
            <person name="Li Y."/>
            <person name="Wang J."/>
            <person name="Varshney R.K."/>
            <person name="Wang J."/>
            <person name="Ling H.Q."/>
            <person name="Wan P."/>
        </authorList>
    </citation>
    <scope>NUCLEOTIDE SEQUENCE</scope>
    <source>
        <strain evidence="14">cv. Jingnong 6</strain>
    </source>
</reference>
<dbReference type="InterPro" id="IPR013210">
    <property type="entry name" value="LRR_N_plant-typ"/>
</dbReference>
<dbReference type="EMBL" id="CM003380">
    <property type="protein sequence ID" value="KOM55227.1"/>
    <property type="molecule type" value="Genomic_DNA"/>
</dbReference>
<dbReference type="GO" id="GO:0016020">
    <property type="term" value="C:membrane"/>
    <property type="evidence" value="ECO:0007669"/>
    <property type="project" value="UniProtKB-SubCell"/>
</dbReference>